<reference evidence="1" key="1">
    <citation type="submission" date="2020-08" db="EMBL/GenBank/DDBJ databases">
        <title>Multicomponent nature underlies the extraordinary mechanical properties of spider dragline silk.</title>
        <authorList>
            <person name="Kono N."/>
            <person name="Nakamura H."/>
            <person name="Mori M."/>
            <person name="Yoshida Y."/>
            <person name="Ohtoshi R."/>
            <person name="Malay A.D."/>
            <person name="Moran D.A.P."/>
            <person name="Tomita M."/>
            <person name="Numata K."/>
            <person name="Arakawa K."/>
        </authorList>
    </citation>
    <scope>NUCLEOTIDE SEQUENCE</scope>
</reference>
<protein>
    <submittedName>
        <fullName evidence="1">Uncharacterized protein</fullName>
    </submittedName>
</protein>
<evidence type="ECO:0000313" key="1">
    <source>
        <dbReference type="EMBL" id="GFY61154.1"/>
    </source>
</evidence>
<proteinExistence type="predicted"/>
<comment type="caution">
    <text evidence="1">The sequence shown here is derived from an EMBL/GenBank/DDBJ whole genome shotgun (WGS) entry which is preliminary data.</text>
</comment>
<dbReference type="Proteomes" id="UP000886998">
    <property type="component" value="Unassembled WGS sequence"/>
</dbReference>
<gene>
    <name evidence="1" type="ORF">TNIN_304091</name>
</gene>
<sequence length="120" mass="13822">MVIVIIARTKSALSEAWLTLKKLALISNLIINEDKTKYTRRLQKLQSESIEINIGLVANMSYDCDFGEQWILSDCRCVLQHWSSINNDTRVSILVELSKISQTQDVYLYAMDTTTNQHLR</sequence>
<organism evidence="1 2">
    <name type="scientific">Trichonephila inaurata madagascariensis</name>
    <dbReference type="NCBI Taxonomy" id="2747483"/>
    <lineage>
        <taxon>Eukaryota</taxon>
        <taxon>Metazoa</taxon>
        <taxon>Ecdysozoa</taxon>
        <taxon>Arthropoda</taxon>
        <taxon>Chelicerata</taxon>
        <taxon>Arachnida</taxon>
        <taxon>Araneae</taxon>
        <taxon>Araneomorphae</taxon>
        <taxon>Entelegynae</taxon>
        <taxon>Araneoidea</taxon>
        <taxon>Nephilidae</taxon>
        <taxon>Trichonephila</taxon>
        <taxon>Trichonephila inaurata</taxon>
    </lineage>
</organism>
<dbReference type="AlphaFoldDB" id="A0A8X6XYR2"/>
<evidence type="ECO:0000313" key="2">
    <source>
        <dbReference type="Proteomes" id="UP000886998"/>
    </source>
</evidence>
<name>A0A8X6XYR2_9ARAC</name>
<dbReference type="EMBL" id="BMAV01013463">
    <property type="protein sequence ID" value="GFY61154.1"/>
    <property type="molecule type" value="Genomic_DNA"/>
</dbReference>
<keyword evidence="2" id="KW-1185">Reference proteome</keyword>
<accession>A0A8X6XYR2</accession>